<organism evidence="1 2">
    <name type="scientific">Aeromonas phage AS-zj</name>
    <dbReference type="NCBI Taxonomy" id="2024208"/>
    <lineage>
        <taxon>Viruses</taxon>
        <taxon>Duplodnaviria</taxon>
        <taxon>Heunggongvirae</taxon>
        <taxon>Uroviricota</taxon>
        <taxon>Caudoviricetes</taxon>
        <taxon>Pantevenvirales</taxon>
        <taxon>Straboviridae</taxon>
        <taxon>Emmerichvirinae</taxon>
        <taxon>Ceceduovirus</taxon>
        <taxon>Ceceduovirus aszj</taxon>
    </lineage>
</organism>
<protein>
    <submittedName>
        <fullName evidence="1">Uncharacterized protein</fullName>
    </submittedName>
</protein>
<accession>A0A223LF80</accession>
<name>A0A223LF80_9CAUD</name>
<evidence type="ECO:0000313" key="1">
    <source>
        <dbReference type="EMBL" id="ASU00391.1"/>
    </source>
</evidence>
<dbReference type="Proteomes" id="UP000226092">
    <property type="component" value="Segment"/>
</dbReference>
<sequence length="95" mass="10531">MFDKIKEEMDKIEAAHAGGEMTAKQAVSTVIKLSEMMEDVATKFADAGVVSFSVGDYGSGRTYYPFGHEYWDLEQAEDYGHGDGHGYWMSSSDQC</sequence>
<dbReference type="KEGG" id="vg:55604528"/>
<dbReference type="EMBL" id="MF448340">
    <property type="protein sequence ID" value="ASU00391.1"/>
    <property type="molecule type" value="Genomic_DNA"/>
</dbReference>
<reference evidence="1 2" key="1">
    <citation type="submission" date="2017-07" db="EMBL/GenBank/DDBJ databases">
        <title>In vitro design and evaluation of phage cocktails against multidrug-resistant Aeromonas salmonicida.</title>
        <authorList>
            <person name="Chen L."/>
            <person name="Yuan S."/>
            <person name="Ma Y."/>
        </authorList>
    </citation>
    <scope>NUCLEOTIDE SEQUENCE [LARGE SCALE GENOMIC DNA]</scope>
</reference>
<dbReference type="RefSeq" id="YP_009834461.1">
    <property type="nucleotide sequence ID" value="NC_048673.1"/>
</dbReference>
<keyword evidence="2" id="KW-1185">Reference proteome</keyword>
<dbReference type="GeneID" id="55604528"/>
<evidence type="ECO:0000313" key="2">
    <source>
        <dbReference type="Proteomes" id="UP000226092"/>
    </source>
</evidence>
<proteinExistence type="predicted"/>